<dbReference type="GO" id="GO:0005524">
    <property type="term" value="F:ATP binding"/>
    <property type="evidence" value="ECO:0007669"/>
    <property type="project" value="UniProtKB-KW"/>
</dbReference>
<evidence type="ECO:0000256" key="2">
    <source>
        <dbReference type="ARBA" id="ARBA00022840"/>
    </source>
</evidence>
<keyword evidence="5" id="KW-1185">Reference proteome</keyword>
<evidence type="ECO:0000259" key="3">
    <source>
        <dbReference type="PROSITE" id="PS50011"/>
    </source>
</evidence>
<keyword evidence="4" id="KW-0418">Kinase</keyword>
<dbReference type="SUPFAM" id="SSF56112">
    <property type="entry name" value="Protein kinase-like (PK-like)"/>
    <property type="match status" value="1"/>
</dbReference>
<dbReference type="PROSITE" id="PS50011">
    <property type="entry name" value="PROTEIN_KINASE_DOM"/>
    <property type="match status" value="1"/>
</dbReference>
<dbReference type="InterPro" id="IPR000719">
    <property type="entry name" value="Prot_kinase_dom"/>
</dbReference>
<gene>
    <name evidence="4" type="ORF">BT62DRAFT_1010904</name>
</gene>
<dbReference type="AlphaFoldDB" id="A0A9P8ANV0"/>
<feature type="domain" description="Protein kinase" evidence="3">
    <location>
        <begin position="1"/>
        <end position="183"/>
    </location>
</feature>
<dbReference type="PANTHER" id="PTHR24418">
    <property type="entry name" value="TYROSINE-PROTEIN KINASE"/>
    <property type="match status" value="1"/>
</dbReference>
<evidence type="ECO:0000313" key="4">
    <source>
        <dbReference type="EMBL" id="KAG7442131.1"/>
    </source>
</evidence>
<dbReference type="EMBL" id="MU250554">
    <property type="protein sequence ID" value="KAG7442131.1"/>
    <property type="molecule type" value="Genomic_DNA"/>
</dbReference>
<proteinExistence type="predicted"/>
<dbReference type="OrthoDB" id="346907at2759"/>
<dbReference type="InterPro" id="IPR050198">
    <property type="entry name" value="Non-receptor_tyrosine_kinases"/>
</dbReference>
<dbReference type="GeneID" id="66099992"/>
<protein>
    <submittedName>
        <fullName evidence="4">Kinase-like protein</fullName>
    </submittedName>
</protein>
<dbReference type="InterPro" id="IPR011009">
    <property type="entry name" value="Kinase-like_dom_sf"/>
</dbReference>
<sequence length="183" mass="20222">MTSIGIVCLWMANGTLVDFLKHRQTKLENSEELRLRLLIQVCSGLMYLHSKNTVHGDLHGGNVLVDSDGCASLADFGLSTMWRPTLGSPRACNLTGGDALCLHPCADIYSAGDVPYSYYMNIVFSVQSLQVRNRDVLPSRRRISRMHYALASRLQAGLKEELPTSVSNYYLSVRIASVSPSDL</sequence>
<accession>A0A9P8ANV0</accession>
<evidence type="ECO:0000313" key="5">
    <source>
        <dbReference type="Proteomes" id="UP000812287"/>
    </source>
</evidence>
<dbReference type="Gene3D" id="1.10.510.10">
    <property type="entry name" value="Transferase(Phosphotransferase) domain 1"/>
    <property type="match status" value="1"/>
</dbReference>
<name>A0A9P8ANV0_9AGAR</name>
<dbReference type="Pfam" id="PF07714">
    <property type="entry name" value="PK_Tyr_Ser-Thr"/>
    <property type="match status" value="1"/>
</dbReference>
<keyword evidence="1" id="KW-0547">Nucleotide-binding</keyword>
<dbReference type="InterPro" id="IPR001245">
    <property type="entry name" value="Ser-Thr/Tyr_kinase_cat_dom"/>
</dbReference>
<keyword evidence="2" id="KW-0067">ATP-binding</keyword>
<keyword evidence="4" id="KW-0808">Transferase</keyword>
<evidence type="ECO:0000256" key="1">
    <source>
        <dbReference type="ARBA" id="ARBA00022741"/>
    </source>
</evidence>
<dbReference type="RefSeq" id="XP_043035631.1">
    <property type="nucleotide sequence ID" value="XM_043177705.1"/>
</dbReference>
<organism evidence="4 5">
    <name type="scientific">Guyanagaster necrorhizus</name>
    <dbReference type="NCBI Taxonomy" id="856835"/>
    <lineage>
        <taxon>Eukaryota</taxon>
        <taxon>Fungi</taxon>
        <taxon>Dikarya</taxon>
        <taxon>Basidiomycota</taxon>
        <taxon>Agaricomycotina</taxon>
        <taxon>Agaricomycetes</taxon>
        <taxon>Agaricomycetidae</taxon>
        <taxon>Agaricales</taxon>
        <taxon>Marasmiineae</taxon>
        <taxon>Physalacriaceae</taxon>
        <taxon>Guyanagaster</taxon>
    </lineage>
</organism>
<comment type="caution">
    <text evidence="4">The sequence shown here is derived from an EMBL/GenBank/DDBJ whole genome shotgun (WGS) entry which is preliminary data.</text>
</comment>
<dbReference type="GO" id="GO:0004672">
    <property type="term" value="F:protein kinase activity"/>
    <property type="evidence" value="ECO:0007669"/>
    <property type="project" value="InterPro"/>
</dbReference>
<dbReference type="Proteomes" id="UP000812287">
    <property type="component" value="Unassembled WGS sequence"/>
</dbReference>
<reference evidence="4" key="1">
    <citation type="submission" date="2020-11" db="EMBL/GenBank/DDBJ databases">
        <title>Adaptations for nitrogen fixation in a non-lichenized fungal sporocarp promotes dispersal by wood-feeding termites.</title>
        <authorList>
            <consortium name="DOE Joint Genome Institute"/>
            <person name="Koch R.A."/>
            <person name="Yoon G."/>
            <person name="Arayal U."/>
            <person name="Lail K."/>
            <person name="Amirebrahimi M."/>
            <person name="Labutti K."/>
            <person name="Lipzen A."/>
            <person name="Riley R."/>
            <person name="Barry K."/>
            <person name="Henrissat B."/>
            <person name="Grigoriev I.V."/>
            <person name="Herr J.R."/>
            <person name="Aime M.C."/>
        </authorList>
    </citation>
    <scope>NUCLEOTIDE SEQUENCE</scope>
    <source>
        <strain evidence="4">MCA 3950</strain>
    </source>
</reference>